<evidence type="ECO:0000313" key="1">
    <source>
        <dbReference type="EMBL" id="EEF60403.1"/>
    </source>
</evidence>
<reference evidence="1 2" key="1">
    <citation type="journal article" date="2011" name="J. Bacteriol.">
        <title>Genome sequence of 'Pedosphaera parvula' Ellin514, an aerobic Verrucomicrobial isolate from pasture soil.</title>
        <authorList>
            <person name="Kant R."/>
            <person name="van Passel M.W."/>
            <person name="Sangwan P."/>
            <person name="Palva A."/>
            <person name="Lucas S."/>
            <person name="Copeland A."/>
            <person name="Lapidus A."/>
            <person name="Glavina Del Rio T."/>
            <person name="Dalin E."/>
            <person name="Tice H."/>
            <person name="Bruce D."/>
            <person name="Goodwin L."/>
            <person name="Pitluck S."/>
            <person name="Chertkov O."/>
            <person name="Larimer F.W."/>
            <person name="Land M.L."/>
            <person name="Hauser L."/>
            <person name="Brettin T.S."/>
            <person name="Detter J.C."/>
            <person name="Han S."/>
            <person name="de Vos W.M."/>
            <person name="Janssen P.H."/>
            <person name="Smidt H."/>
        </authorList>
    </citation>
    <scope>NUCLEOTIDE SEQUENCE [LARGE SCALE GENOMIC DNA]</scope>
    <source>
        <strain evidence="1 2">Ellin514</strain>
    </source>
</reference>
<dbReference type="OrthoDB" id="242935at2"/>
<dbReference type="STRING" id="320771.Cflav_PD3373"/>
<keyword evidence="2" id="KW-1185">Reference proteome</keyword>
<dbReference type="Gene3D" id="3.20.20.80">
    <property type="entry name" value="Glycosidases"/>
    <property type="match status" value="1"/>
</dbReference>
<comment type="caution">
    <text evidence="1">The sequence shown here is derived from an EMBL/GenBank/DDBJ whole genome shotgun (WGS) entry which is preliminary data.</text>
</comment>
<dbReference type="EMBL" id="ABOX02000017">
    <property type="protein sequence ID" value="EEF60403.1"/>
    <property type="molecule type" value="Genomic_DNA"/>
</dbReference>
<evidence type="ECO:0000313" key="2">
    <source>
        <dbReference type="Proteomes" id="UP000003688"/>
    </source>
</evidence>
<accession>B9XIE2</accession>
<dbReference type="InterPro" id="IPR017853">
    <property type="entry name" value="GH"/>
</dbReference>
<dbReference type="Proteomes" id="UP000003688">
    <property type="component" value="Unassembled WGS sequence"/>
</dbReference>
<evidence type="ECO:0008006" key="3">
    <source>
        <dbReference type="Google" id="ProtNLM"/>
    </source>
</evidence>
<proteinExistence type="predicted"/>
<dbReference type="RefSeq" id="WP_007415585.1">
    <property type="nucleotide sequence ID" value="NZ_ABOX02000017.1"/>
</dbReference>
<gene>
    <name evidence="1" type="ORF">Cflav_PD3373</name>
</gene>
<dbReference type="SUPFAM" id="SSF51445">
    <property type="entry name" value="(Trans)glycosidases"/>
    <property type="match status" value="1"/>
</dbReference>
<sequence length="415" mass="46366" precursor="true">MDTSWLIATLLIITFLPVRLDAQAGNKVTINSDNVLVINGKKVFPIGFTLAPSPDSKAPNGKNGIEELADAGGTFFRTGANGHPWDEQTFVTEQKWEDAAARYGMYCWLYLHDLASIKGHDTKHEAMLRRVVTQFKDHPGLGIWKGTDEPEWGKAKIEPLVKAREIIRELDPNHPLAIIQAPRGTVQTLRPYNTASDITGADIYPIGYPPGTHSLLTNKEINMVGDYTRTMMEVADGKMPVWMVLQIAWSGVVRPGKTLRFPTFPEERFMTYEAIINGARGILYFGGNIETAMPPEDAKLGWNWTFWKNVLRPVVEEVGNKSLLAPALVASESKLPIKIKDPKDMEFCVREVGSDIYILACKRGGTTARIEFTGIPATKSIGEVVYESPRKVELHDGKFADWFAPFEVHVYHLSR</sequence>
<name>B9XIE2_PEDPL</name>
<protein>
    <recommendedName>
        <fullName evidence="3">Glycoside hydrolase family 42 N-terminal domain-containing protein</fullName>
    </recommendedName>
</protein>
<dbReference type="AlphaFoldDB" id="B9XIE2"/>
<organism evidence="1 2">
    <name type="scientific">Pedosphaera parvula (strain Ellin514)</name>
    <dbReference type="NCBI Taxonomy" id="320771"/>
    <lineage>
        <taxon>Bacteria</taxon>
        <taxon>Pseudomonadati</taxon>
        <taxon>Verrucomicrobiota</taxon>
        <taxon>Pedosphaerae</taxon>
        <taxon>Pedosphaerales</taxon>
        <taxon>Pedosphaeraceae</taxon>
        <taxon>Pedosphaera</taxon>
    </lineage>
</organism>